<accession>A0A0M9GP39</accession>
<evidence type="ECO:0000313" key="1">
    <source>
        <dbReference type="EMBL" id="KPB02089.1"/>
    </source>
</evidence>
<sequence>MARLINIDSILGQIPAGEKERLRSVSVDGARYWIKRYDCEDRPGYKLLHKVISVLPIPAWSKQSEPVDAAGAVARELRKIDAFRAIGFKTAKTVYSDEVMVIAKDAGVGLDHEMKALREAGNKVAHDEILCEAAYVLGLVHAAGLVHGRPHIRDMFRRGRKIGFLDFEEEPETVMPIAFAQARDCWLFFLFAADLALLPGTGQKAWQRYTENAPADLLLALREIFAFWHRVIWPLKLLRLTGFSSDLRRIVKADEILENAFRKN</sequence>
<dbReference type="OrthoDB" id="7839681at2"/>
<evidence type="ECO:0008006" key="3">
    <source>
        <dbReference type="Google" id="ProtNLM"/>
    </source>
</evidence>
<comment type="caution">
    <text evidence="1">The sequence shown here is derived from an EMBL/GenBank/DDBJ whole genome shotgun (WGS) entry which is preliminary data.</text>
</comment>
<protein>
    <recommendedName>
        <fullName evidence="3">Serine/threonine protein phosphatase</fullName>
    </recommendedName>
</protein>
<dbReference type="AlphaFoldDB" id="A0A0M9GP39"/>
<gene>
    <name evidence="1" type="ORF">SU32_04830</name>
</gene>
<dbReference type="EMBL" id="JXMU01000005">
    <property type="protein sequence ID" value="KPB02089.1"/>
    <property type="molecule type" value="Genomic_DNA"/>
</dbReference>
<dbReference type="RefSeq" id="WP_053998217.1">
    <property type="nucleotide sequence ID" value="NZ_JXMU01000005.1"/>
</dbReference>
<reference evidence="1 2" key="1">
    <citation type="submission" date="2015-01" db="EMBL/GenBank/DDBJ databases">
        <title>Ahrensia donghaiensis sp. nov., a novel dimethylsulphoniopropionate-cleavage bacterium isolated from seawater and emended descriptions of the genus Ahrensia and Ahrensia kielensis.</title>
        <authorList>
            <person name="Liu J."/>
        </authorList>
    </citation>
    <scope>NUCLEOTIDE SEQUENCE [LARGE SCALE GENOMIC DNA]</scope>
    <source>
        <strain evidence="1 2">LZD062</strain>
    </source>
</reference>
<evidence type="ECO:0000313" key="2">
    <source>
        <dbReference type="Proteomes" id="UP000038011"/>
    </source>
</evidence>
<dbReference type="Proteomes" id="UP000038011">
    <property type="component" value="Unassembled WGS sequence"/>
</dbReference>
<dbReference type="PATRIC" id="fig|1514904.3.peg.2956"/>
<keyword evidence="2" id="KW-1185">Reference proteome</keyword>
<organism evidence="1 2">
    <name type="scientific">Ahrensia marina</name>
    <dbReference type="NCBI Taxonomy" id="1514904"/>
    <lineage>
        <taxon>Bacteria</taxon>
        <taxon>Pseudomonadati</taxon>
        <taxon>Pseudomonadota</taxon>
        <taxon>Alphaproteobacteria</taxon>
        <taxon>Hyphomicrobiales</taxon>
        <taxon>Ahrensiaceae</taxon>
        <taxon>Ahrensia</taxon>
    </lineage>
</organism>
<dbReference type="STRING" id="1514904.SU32_04830"/>
<proteinExistence type="predicted"/>
<name>A0A0M9GP39_9HYPH</name>